<evidence type="ECO:0000259" key="1">
    <source>
        <dbReference type="Pfam" id="PF01575"/>
    </source>
</evidence>
<reference evidence="2" key="1">
    <citation type="submission" date="2022-09" db="EMBL/GenBank/DDBJ databases">
        <title>Diverse halophilic archaea isolated from saline environments.</title>
        <authorList>
            <person name="Cui H.-L."/>
        </authorList>
    </citation>
    <scope>NUCLEOTIDE SEQUENCE</scope>
    <source>
        <strain evidence="2">ZS-35-S2</strain>
    </source>
</reference>
<keyword evidence="3" id="KW-1185">Reference proteome</keyword>
<dbReference type="InterPro" id="IPR029069">
    <property type="entry name" value="HotDog_dom_sf"/>
</dbReference>
<feature type="domain" description="MaoC-like" evidence="1">
    <location>
        <begin position="16"/>
        <end position="118"/>
    </location>
</feature>
<dbReference type="PANTHER" id="PTHR43664">
    <property type="entry name" value="MONOAMINE OXIDASE-RELATED"/>
    <property type="match status" value="1"/>
</dbReference>
<evidence type="ECO:0000313" key="3">
    <source>
        <dbReference type="Proteomes" id="UP001057580"/>
    </source>
</evidence>
<dbReference type="EMBL" id="CP104003">
    <property type="protein sequence ID" value="UWM55816.1"/>
    <property type="molecule type" value="Genomic_DNA"/>
</dbReference>
<sequence length="154" mass="17086">MPYSYEPQYYEDLTEGERFESAGRTVTETDIGMHSALTGDWTEVHTNAEYAAGTRFGERIGHGPLTFSLATGLFARCGVMERTVVAFLGVDDLHFPRPVHIGDTVSATFEVTGRRESASRDGAGIVDFDTSVTNDDDEPVLEMTMRFMFSKREA</sequence>
<name>A0A9E7U9D0_9EURY</name>
<dbReference type="GeneID" id="74941935"/>
<dbReference type="InterPro" id="IPR052342">
    <property type="entry name" value="MCH/BMMD"/>
</dbReference>
<evidence type="ECO:0000313" key="2">
    <source>
        <dbReference type="EMBL" id="UWM55816.1"/>
    </source>
</evidence>
<gene>
    <name evidence="2" type="ORF">N0B31_05895</name>
</gene>
<dbReference type="Pfam" id="PF01575">
    <property type="entry name" value="MaoC_dehydratas"/>
    <property type="match status" value="1"/>
</dbReference>
<dbReference type="RefSeq" id="WP_260594927.1">
    <property type="nucleotide sequence ID" value="NZ_CP104003.1"/>
</dbReference>
<organism evidence="2 3">
    <name type="scientific">Salinirubellus salinus</name>
    <dbReference type="NCBI Taxonomy" id="1364945"/>
    <lineage>
        <taxon>Archaea</taxon>
        <taxon>Methanobacteriati</taxon>
        <taxon>Methanobacteriota</taxon>
        <taxon>Stenosarchaea group</taxon>
        <taxon>Halobacteria</taxon>
        <taxon>Halobacteriales</taxon>
        <taxon>Natronomonadaceae</taxon>
        <taxon>Salinirubellus</taxon>
    </lineage>
</organism>
<dbReference type="SUPFAM" id="SSF54637">
    <property type="entry name" value="Thioesterase/thiol ester dehydrase-isomerase"/>
    <property type="match status" value="1"/>
</dbReference>
<dbReference type="Proteomes" id="UP001057580">
    <property type="component" value="Chromosome"/>
</dbReference>
<dbReference type="AlphaFoldDB" id="A0A9E7U9D0"/>
<dbReference type="Gene3D" id="3.10.129.10">
    <property type="entry name" value="Hotdog Thioesterase"/>
    <property type="match status" value="1"/>
</dbReference>
<protein>
    <submittedName>
        <fullName evidence="2">MaoC/PaaZ C-terminal domain-containing protein</fullName>
    </submittedName>
</protein>
<dbReference type="PANTHER" id="PTHR43664:SF1">
    <property type="entry name" value="BETA-METHYLMALYL-COA DEHYDRATASE"/>
    <property type="match status" value="1"/>
</dbReference>
<dbReference type="KEGG" id="ssai:N0B31_05895"/>
<proteinExistence type="predicted"/>
<accession>A0A9E7U9D0</accession>
<dbReference type="InterPro" id="IPR002539">
    <property type="entry name" value="MaoC-like_dom"/>
</dbReference>